<proteinExistence type="predicted"/>
<dbReference type="AlphaFoldDB" id="A0A0K8SFH9"/>
<evidence type="ECO:0000259" key="2">
    <source>
        <dbReference type="Pfam" id="PF23055"/>
    </source>
</evidence>
<accession>A0A0K8SFH9</accession>
<evidence type="ECO:0000256" key="1">
    <source>
        <dbReference type="SAM" id="MobiDB-lite"/>
    </source>
</evidence>
<dbReference type="Pfam" id="PF23055">
    <property type="entry name" value="DUF7041"/>
    <property type="match status" value="1"/>
</dbReference>
<feature type="compositionally biased region" description="Basic residues" evidence="1">
    <location>
        <begin position="192"/>
        <end position="202"/>
    </location>
</feature>
<organism evidence="3">
    <name type="scientific">Lygus hesperus</name>
    <name type="common">Western plant bug</name>
    <dbReference type="NCBI Taxonomy" id="30085"/>
    <lineage>
        <taxon>Eukaryota</taxon>
        <taxon>Metazoa</taxon>
        <taxon>Ecdysozoa</taxon>
        <taxon>Arthropoda</taxon>
        <taxon>Hexapoda</taxon>
        <taxon>Insecta</taxon>
        <taxon>Pterygota</taxon>
        <taxon>Neoptera</taxon>
        <taxon>Paraneoptera</taxon>
        <taxon>Hemiptera</taxon>
        <taxon>Heteroptera</taxon>
        <taxon>Panheteroptera</taxon>
        <taxon>Cimicomorpha</taxon>
        <taxon>Miridae</taxon>
        <taxon>Mirini</taxon>
        <taxon>Lygus</taxon>
    </lineage>
</organism>
<sequence>MDAGITSDVTKYHTLVGAVESDVLACVSDIILQPPAQNLYATLRQRLEDHYTDSEEKQLRKLLSDLELGDRRPSQLLREMRDLAGGKVSDALLKSLWLQRLPTQIQAILATSTDDLAQLTTMADKMNEIFSMSTPSVGAIAQYEPNPNSSSSSSTSTSHQTRKSESNTLAEILNEIRNLSSRIDSALEGRTPRARSSSRHRGRADPTHFDGVCKFHHQYKEKAFKCISPCSFPAKPSSQPIGQSKAHNDSSENSQGRR</sequence>
<feature type="region of interest" description="Disordered" evidence="1">
    <location>
        <begin position="140"/>
        <end position="167"/>
    </location>
</feature>
<dbReference type="EMBL" id="GBRD01013927">
    <property type="protein sequence ID" value="JAG51899.1"/>
    <property type="molecule type" value="Transcribed_RNA"/>
</dbReference>
<feature type="region of interest" description="Disordered" evidence="1">
    <location>
        <begin position="183"/>
        <end position="207"/>
    </location>
</feature>
<dbReference type="PANTHER" id="PTHR33327">
    <property type="entry name" value="ENDONUCLEASE"/>
    <property type="match status" value="1"/>
</dbReference>
<feature type="compositionally biased region" description="Low complexity" evidence="1">
    <location>
        <begin position="149"/>
        <end position="158"/>
    </location>
</feature>
<feature type="region of interest" description="Disordered" evidence="1">
    <location>
        <begin position="234"/>
        <end position="258"/>
    </location>
</feature>
<protein>
    <recommendedName>
        <fullName evidence="2">DUF7041 domain-containing protein</fullName>
    </recommendedName>
</protein>
<feature type="domain" description="DUF7041" evidence="2">
    <location>
        <begin position="3"/>
        <end position="63"/>
    </location>
</feature>
<name>A0A0K8SFH9_LYGHE</name>
<evidence type="ECO:0000313" key="3">
    <source>
        <dbReference type="EMBL" id="JAG51899.1"/>
    </source>
</evidence>
<reference evidence="3" key="1">
    <citation type="submission" date="2014-09" db="EMBL/GenBank/DDBJ databases">
        <authorList>
            <person name="Magalhaes I.L.F."/>
            <person name="Oliveira U."/>
            <person name="Santos F.R."/>
            <person name="Vidigal T.H.D.A."/>
            <person name="Brescovit A.D."/>
            <person name="Santos A.J."/>
        </authorList>
    </citation>
    <scope>NUCLEOTIDE SEQUENCE</scope>
</reference>
<dbReference type="InterPro" id="IPR055469">
    <property type="entry name" value="DUF7041"/>
</dbReference>
<dbReference type="PANTHER" id="PTHR33327:SF3">
    <property type="entry name" value="RNA-DIRECTED DNA POLYMERASE"/>
    <property type="match status" value="1"/>
</dbReference>